<sequence length="184" mass="21594">MILNNNEIILKEILPKKGFFFNMTEKLRTAFSIFYLAIAVFIITNSLISSFGLFSIIGIVIFCNALYITFFRWILKYRNLKNNCYIITNQRIAIVERANGKILKDKKLNEIDQVNVEMNTKHFGNIIFGEPENIFGKDDENFSFFRRRGANFTEDKYTFLSVENIHEIIPVFNELGLKVNKTFY</sequence>
<dbReference type="RefSeq" id="WP_152288943.1">
    <property type="nucleotide sequence ID" value="NZ_VTPV01000001.1"/>
</dbReference>
<keyword evidence="1" id="KW-1133">Transmembrane helix</keyword>
<feature type="transmembrane region" description="Helical" evidence="1">
    <location>
        <begin position="54"/>
        <end position="75"/>
    </location>
</feature>
<accession>A0A5N4BX84</accession>
<evidence type="ECO:0000313" key="2">
    <source>
        <dbReference type="EMBL" id="KAB1232805.1"/>
    </source>
</evidence>
<comment type="caution">
    <text evidence="2">The sequence shown here is derived from an EMBL/GenBank/DDBJ whole genome shotgun (WGS) entry which is preliminary data.</text>
</comment>
<feature type="transmembrane region" description="Helical" evidence="1">
    <location>
        <begin position="27"/>
        <end position="48"/>
    </location>
</feature>
<reference evidence="2 3" key="1">
    <citation type="journal article" date="2019" name="Stand. Genomic Sci.">
        <title>Draft Whole-Genome Sequence of a Novel Chryseobacterium viscerum Strain Isolated from Fresh Water at Dripping Springs, New Mexico.</title>
        <authorList>
            <person name="Kyndt J.A."/>
            <person name="Moore T.C."/>
        </authorList>
    </citation>
    <scope>NUCLEOTIDE SEQUENCE [LARGE SCALE GENOMIC DNA]</scope>
    <source>
        <strain evidence="2 3">DPS</strain>
    </source>
</reference>
<evidence type="ECO:0000256" key="1">
    <source>
        <dbReference type="SAM" id="Phobius"/>
    </source>
</evidence>
<dbReference type="EMBL" id="VTPV01000001">
    <property type="protein sequence ID" value="KAB1232805.1"/>
    <property type="molecule type" value="Genomic_DNA"/>
</dbReference>
<keyword evidence="1" id="KW-0472">Membrane</keyword>
<proteinExistence type="predicted"/>
<protein>
    <recommendedName>
        <fullName evidence="4">YcxB-like protein domain-containing protein</fullName>
    </recommendedName>
</protein>
<keyword evidence="3" id="KW-1185">Reference proteome</keyword>
<keyword evidence="1" id="KW-0812">Transmembrane</keyword>
<gene>
    <name evidence="2" type="ORF">F8D52_03320</name>
</gene>
<evidence type="ECO:0008006" key="4">
    <source>
        <dbReference type="Google" id="ProtNLM"/>
    </source>
</evidence>
<name>A0A5N4BX84_9FLAO</name>
<dbReference type="Proteomes" id="UP000326384">
    <property type="component" value="Unassembled WGS sequence"/>
</dbReference>
<organism evidence="2 3">
    <name type="scientific">Chryseobacterium viscerum</name>
    <dbReference type="NCBI Taxonomy" id="1037377"/>
    <lineage>
        <taxon>Bacteria</taxon>
        <taxon>Pseudomonadati</taxon>
        <taxon>Bacteroidota</taxon>
        <taxon>Flavobacteriia</taxon>
        <taxon>Flavobacteriales</taxon>
        <taxon>Weeksellaceae</taxon>
        <taxon>Chryseobacterium group</taxon>
        <taxon>Chryseobacterium</taxon>
    </lineage>
</organism>
<evidence type="ECO:0000313" key="3">
    <source>
        <dbReference type="Proteomes" id="UP000326384"/>
    </source>
</evidence>